<dbReference type="GO" id="GO:0005524">
    <property type="term" value="F:ATP binding"/>
    <property type="evidence" value="ECO:0007669"/>
    <property type="project" value="UniProtKB-UniRule"/>
</dbReference>
<evidence type="ECO:0000256" key="3">
    <source>
        <dbReference type="ARBA" id="ARBA00022679"/>
    </source>
</evidence>
<dbReference type="GO" id="GO:0004674">
    <property type="term" value="F:protein serine/threonine kinase activity"/>
    <property type="evidence" value="ECO:0007669"/>
    <property type="project" value="UniProtKB-KW"/>
</dbReference>
<dbReference type="AlphaFoldDB" id="A0A3R7HJY1"/>
<dbReference type="Gene3D" id="1.10.510.10">
    <property type="entry name" value="Transferase(Phosphotransferase) domain 1"/>
    <property type="match status" value="1"/>
</dbReference>
<accession>A0A3R7HJY1</accession>
<keyword evidence="11" id="KW-1185">Reference proteome</keyword>
<comment type="caution">
    <text evidence="10">The sequence shown here is derived from an EMBL/GenBank/DDBJ whole genome shotgun (WGS) entry which is preliminary data.</text>
</comment>
<dbReference type="RefSeq" id="WP_050363514.1">
    <property type="nucleotide sequence ID" value="NZ_JBIVWW010000002.1"/>
</dbReference>
<dbReference type="PROSITE" id="PS50011">
    <property type="entry name" value="PROTEIN_KINASE_DOM"/>
    <property type="match status" value="1"/>
</dbReference>
<gene>
    <name evidence="10" type="ORF">SFRA_008480</name>
</gene>
<keyword evidence="6 7" id="KW-0067">ATP-binding</keyword>
<dbReference type="Gene3D" id="3.30.200.20">
    <property type="entry name" value="Phosphorylase Kinase, domain 1"/>
    <property type="match status" value="1"/>
</dbReference>
<dbReference type="InterPro" id="IPR008271">
    <property type="entry name" value="Ser/Thr_kinase_AS"/>
</dbReference>
<dbReference type="PANTHER" id="PTHR43289:SF6">
    <property type="entry name" value="SERINE_THREONINE-PROTEIN KINASE NEKL-3"/>
    <property type="match status" value="1"/>
</dbReference>
<keyword evidence="2 10" id="KW-0723">Serine/threonine-protein kinase</keyword>
<dbReference type="SUPFAM" id="SSF56112">
    <property type="entry name" value="Protein kinase-like (PK-like)"/>
    <property type="match status" value="1"/>
</dbReference>
<keyword evidence="4 7" id="KW-0547">Nucleotide-binding</keyword>
<dbReference type="Proteomes" id="UP000028058">
    <property type="component" value="Unassembled WGS sequence"/>
</dbReference>
<evidence type="ECO:0000256" key="4">
    <source>
        <dbReference type="ARBA" id="ARBA00022741"/>
    </source>
</evidence>
<reference evidence="10 11" key="1">
    <citation type="journal article" date="2014" name="Genome Announc.">
        <title>Draft Genome Sequence of Streptomyces fradiae ATCC 19609, a Strain Highly Sensitive to Antibiotics.</title>
        <authorList>
            <person name="Bekker O.B."/>
            <person name="Klimina K.M."/>
            <person name="Vatlin A.A."/>
            <person name="Zakharevich N.V."/>
            <person name="Kasianov A.S."/>
            <person name="Danilenko V.N."/>
        </authorList>
    </citation>
    <scope>NUCLEOTIDE SEQUENCE [LARGE SCALE GENOMIC DNA]</scope>
    <source>
        <strain evidence="10 11">ATCC 19609</strain>
    </source>
</reference>
<dbReference type="CDD" id="cd14014">
    <property type="entry name" value="STKc_PknB_like"/>
    <property type="match status" value="1"/>
</dbReference>
<evidence type="ECO:0000256" key="1">
    <source>
        <dbReference type="ARBA" id="ARBA00012513"/>
    </source>
</evidence>
<dbReference type="InterPro" id="IPR017441">
    <property type="entry name" value="Protein_kinase_ATP_BS"/>
</dbReference>
<dbReference type="EMBL" id="JNAD02000003">
    <property type="protein sequence ID" value="RKM97260.1"/>
    <property type="molecule type" value="Genomic_DNA"/>
</dbReference>
<evidence type="ECO:0000313" key="10">
    <source>
        <dbReference type="EMBL" id="RKM97260.1"/>
    </source>
</evidence>
<dbReference type="PANTHER" id="PTHR43289">
    <property type="entry name" value="MITOGEN-ACTIVATED PROTEIN KINASE KINASE KINASE 20-RELATED"/>
    <property type="match status" value="1"/>
</dbReference>
<feature type="binding site" evidence="7">
    <location>
        <position position="41"/>
    </location>
    <ligand>
        <name>ATP</name>
        <dbReference type="ChEBI" id="CHEBI:30616"/>
    </ligand>
</feature>
<evidence type="ECO:0000313" key="11">
    <source>
        <dbReference type="Proteomes" id="UP000028058"/>
    </source>
</evidence>
<proteinExistence type="predicted"/>
<evidence type="ECO:0000256" key="5">
    <source>
        <dbReference type="ARBA" id="ARBA00022777"/>
    </source>
</evidence>
<protein>
    <recommendedName>
        <fullName evidence="1">non-specific serine/threonine protein kinase</fullName>
        <ecNumber evidence="1">2.7.11.1</ecNumber>
    </recommendedName>
</protein>
<feature type="region of interest" description="Disordered" evidence="8">
    <location>
        <begin position="279"/>
        <end position="333"/>
    </location>
</feature>
<dbReference type="InterPro" id="IPR011009">
    <property type="entry name" value="Kinase-like_dom_sf"/>
</dbReference>
<keyword evidence="3" id="KW-0808">Transferase</keyword>
<evidence type="ECO:0000256" key="2">
    <source>
        <dbReference type="ARBA" id="ARBA00022527"/>
    </source>
</evidence>
<name>A0A3R7HJY1_9ACTN</name>
<dbReference type="SMART" id="SM00220">
    <property type="entry name" value="S_TKc"/>
    <property type="match status" value="1"/>
</dbReference>
<keyword evidence="5 10" id="KW-0418">Kinase</keyword>
<dbReference type="Pfam" id="PF00069">
    <property type="entry name" value="Pkinase"/>
    <property type="match status" value="1"/>
</dbReference>
<dbReference type="PROSITE" id="PS00108">
    <property type="entry name" value="PROTEIN_KINASE_ST"/>
    <property type="match status" value="1"/>
</dbReference>
<dbReference type="InterPro" id="IPR011990">
    <property type="entry name" value="TPR-like_helical_dom_sf"/>
</dbReference>
<evidence type="ECO:0000259" key="9">
    <source>
        <dbReference type="PROSITE" id="PS50011"/>
    </source>
</evidence>
<evidence type="ECO:0000256" key="6">
    <source>
        <dbReference type="ARBA" id="ARBA00022840"/>
    </source>
</evidence>
<dbReference type="SUPFAM" id="SSF48452">
    <property type="entry name" value="TPR-like"/>
    <property type="match status" value="1"/>
</dbReference>
<dbReference type="EC" id="2.7.11.1" evidence="1"/>
<dbReference type="InterPro" id="IPR000719">
    <property type="entry name" value="Prot_kinase_dom"/>
</dbReference>
<evidence type="ECO:0000256" key="7">
    <source>
        <dbReference type="PROSITE-ProRule" id="PRU10141"/>
    </source>
</evidence>
<dbReference type="PROSITE" id="PS00107">
    <property type="entry name" value="PROTEIN_KINASE_ATP"/>
    <property type="match status" value="1"/>
</dbReference>
<organism evidence="10 11">
    <name type="scientific">Streptomyces xinghaiensis</name>
    <dbReference type="NCBI Taxonomy" id="1038928"/>
    <lineage>
        <taxon>Bacteria</taxon>
        <taxon>Bacillati</taxon>
        <taxon>Actinomycetota</taxon>
        <taxon>Actinomycetes</taxon>
        <taxon>Kitasatosporales</taxon>
        <taxon>Streptomycetaceae</taxon>
        <taxon>Streptomyces</taxon>
    </lineage>
</organism>
<sequence length="478" mass="51645">MALVGETIGGRYRLLDKLGRGGMGEVWRARDLSLQRDVAVKRSLADGPFRGEKAKQRFLREARLTARIAHPAVPTVHDWGTDDHEDGQTLYLVMELVRGHTLEELLCRQGGRFSCADVVSVADQVADALAHAHRLGVVHRDLKPSNVMLTADGRAKVLDFGIAAALEPDEGEPVLTGTGDLPGTAGFIAPERAKGGPATPSGDFYALGCMLYELLTGKPPLTAGSPWALVYRHIQVVPPPVATHRGDIPPELAALVDSLLAKSPDDRPTADRVRVVARRCLEPSPGSGPGTPRQRTGPVSPPGADQAPRSGVPHREGAAPSPQAPGPQAPNGVASVADRLRRCRELFDQERYSEAYDGYHRLGAQLRRSRPQTDRDVLVCRAGVAACLAELGSSPEALADLERLLPVQQRVLGVHSVEAFDTWFRIAELKARMGRTREARGLLAELRDRQAEVLPDSHERHGRVGALLSRLDRVLGVS</sequence>
<evidence type="ECO:0000256" key="8">
    <source>
        <dbReference type="SAM" id="MobiDB-lite"/>
    </source>
</evidence>
<feature type="domain" description="Protein kinase" evidence="9">
    <location>
        <begin position="12"/>
        <end position="281"/>
    </location>
</feature>
<dbReference type="Gene3D" id="1.25.40.10">
    <property type="entry name" value="Tetratricopeptide repeat domain"/>
    <property type="match status" value="1"/>
</dbReference>